<reference evidence="1 2" key="1">
    <citation type="submission" date="2015-04" db="EMBL/GenBank/DDBJ databases">
        <title>Complete genome sequence of Schizopora paradoxa KUC8140, a cosmopolitan wood degrader in East Asia.</title>
        <authorList>
            <consortium name="DOE Joint Genome Institute"/>
            <person name="Min B."/>
            <person name="Park H."/>
            <person name="Jang Y."/>
            <person name="Kim J.-J."/>
            <person name="Kim K.H."/>
            <person name="Pangilinan J."/>
            <person name="Lipzen A."/>
            <person name="Riley R."/>
            <person name="Grigoriev I.V."/>
            <person name="Spatafora J.W."/>
            <person name="Choi I.-G."/>
        </authorList>
    </citation>
    <scope>NUCLEOTIDE SEQUENCE [LARGE SCALE GENOMIC DNA]</scope>
    <source>
        <strain evidence="1 2">KUC8140</strain>
    </source>
</reference>
<organism evidence="1 2">
    <name type="scientific">Schizopora paradoxa</name>
    <dbReference type="NCBI Taxonomy" id="27342"/>
    <lineage>
        <taxon>Eukaryota</taxon>
        <taxon>Fungi</taxon>
        <taxon>Dikarya</taxon>
        <taxon>Basidiomycota</taxon>
        <taxon>Agaricomycotina</taxon>
        <taxon>Agaricomycetes</taxon>
        <taxon>Hymenochaetales</taxon>
        <taxon>Schizoporaceae</taxon>
        <taxon>Schizopora</taxon>
    </lineage>
</organism>
<sequence length="317" mass="35799">MRRNTISSKTQTDHAPIRIDVRTESQVVTDSGASPYTSSVSPLLPREVQWLSQSEEYSYASTWSTNYTVSNLTGPGRIIGNALSSAGSSLERQLGTMAYRAGLGRYARAETSLQRTGPSSLFIYEDTDEKSRERVCKTLLEYASSTNLIIQLMAFRRIVYNAILYPPLRSAINNHRKKRGETPGLLTFSWKRPGVDYSSLWLYHYQLVSICLSPDSPIMDSISNLECRIEDTDRILHFSHFIGVLRSCRSVPDSMLAIEFMDRFWSGGGLEEYIKQNGFKDPILFNFATTLLKRYEFALSNNGSTTLPRECGNQCAF</sequence>
<protein>
    <submittedName>
        <fullName evidence="1">Uncharacterized protein</fullName>
    </submittedName>
</protein>
<keyword evidence="2" id="KW-1185">Reference proteome</keyword>
<gene>
    <name evidence="1" type="ORF">SCHPADRAFT_909921</name>
</gene>
<dbReference type="AlphaFoldDB" id="A0A0H2R538"/>
<name>A0A0H2R538_9AGAM</name>
<dbReference type="EMBL" id="KQ086170">
    <property type="protein sequence ID" value="KLO06949.1"/>
    <property type="molecule type" value="Genomic_DNA"/>
</dbReference>
<proteinExistence type="predicted"/>
<evidence type="ECO:0000313" key="2">
    <source>
        <dbReference type="Proteomes" id="UP000053477"/>
    </source>
</evidence>
<evidence type="ECO:0000313" key="1">
    <source>
        <dbReference type="EMBL" id="KLO06949.1"/>
    </source>
</evidence>
<dbReference type="InParanoid" id="A0A0H2R538"/>
<accession>A0A0H2R538</accession>
<dbReference type="Proteomes" id="UP000053477">
    <property type="component" value="Unassembled WGS sequence"/>
</dbReference>